<dbReference type="AlphaFoldDB" id="A0ABD7V5I9"/>
<dbReference type="SUPFAM" id="SSF52799">
    <property type="entry name" value="(Phosphotyrosine protein) phosphatases II"/>
    <property type="match status" value="1"/>
</dbReference>
<gene>
    <name evidence="2" type="ORF">NCTC8139_03061</name>
</gene>
<evidence type="ECO:0000313" key="3">
    <source>
        <dbReference type="Proteomes" id="UP000360750"/>
    </source>
</evidence>
<dbReference type="EMBL" id="CAACYD010000007">
    <property type="protein sequence ID" value="VFA89495.1"/>
    <property type="molecule type" value="Genomic_DNA"/>
</dbReference>
<comment type="similarity">
    <text evidence="1">Belongs to the protein-tyrosine phosphatase family.</text>
</comment>
<reference evidence="2 3" key="1">
    <citation type="submission" date="2019-02" db="EMBL/GenBank/DDBJ databases">
        <authorList>
            <consortium name="Pathogen Informatics"/>
        </authorList>
    </citation>
    <scope>NUCLEOTIDE SEQUENCE [LARGE SCALE GENOMIC DNA]</scope>
    <source>
        <strain evidence="2 3">3012STDY6756503</strain>
    </source>
</reference>
<sequence>MRCVADRAICDDGRVIVSPGGPSPIASLPNMRDLGGWPTADGRLVRSGQLFRSTDFSSLAADDVPTLERLGLRTLYDLRSAHEREAIPDPELPGATHIGLDVLADAQMSIPANIGAVLSDPKTVALAGEALSGGKARELIAGTYREMITLPSSVAAYSALFRGLLGDEPTPALFHCTTGKDRTGWAAASFLTLVGVDEEDVYRDYLLTNERLIPALKPIFDGFAAAGGDPELLVPVLGVDRVYLDAAFDEMRSQFDGIEHYFEAALGIGPLDQEKLRERFLAEP</sequence>
<dbReference type="InterPro" id="IPR029021">
    <property type="entry name" value="Prot-tyrosine_phosphatase-like"/>
</dbReference>
<evidence type="ECO:0000256" key="1">
    <source>
        <dbReference type="ARBA" id="ARBA00009580"/>
    </source>
</evidence>
<dbReference type="PANTHER" id="PTHR31126:SF1">
    <property type="entry name" value="TYROSINE SPECIFIC PROTEIN PHOSPHATASES DOMAIN-CONTAINING PROTEIN"/>
    <property type="match status" value="1"/>
</dbReference>
<evidence type="ECO:0000313" key="2">
    <source>
        <dbReference type="EMBL" id="VFA89495.1"/>
    </source>
</evidence>
<name>A0ABD7V5I9_9ACTN</name>
<dbReference type="PROSITE" id="PS00383">
    <property type="entry name" value="TYR_PHOSPHATASE_1"/>
    <property type="match status" value="1"/>
</dbReference>
<dbReference type="PANTHER" id="PTHR31126">
    <property type="entry name" value="TYROSINE-PROTEIN PHOSPHATASE"/>
    <property type="match status" value="1"/>
</dbReference>
<dbReference type="Pfam" id="PF13350">
    <property type="entry name" value="Y_phosphatase3"/>
    <property type="match status" value="1"/>
</dbReference>
<accession>A0ABD7V5I9</accession>
<protein>
    <submittedName>
        <fullName evidence="2">Protein tyrosine/serine phosphatase</fullName>
    </submittedName>
</protein>
<dbReference type="Proteomes" id="UP000360750">
    <property type="component" value="Unassembled WGS sequence"/>
</dbReference>
<dbReference type="InterPro" id="IPR026893">
    <property type="entry name" value="Tyr/Ser_Pase_IphP-type"/>
</dbReference>
<dbReference type="InterPro" id="IPR016130">
    <property type="entry name" value="Tyr_Pase_AS"/>
</dbReference>
<organism evidence="2 3">
    <name type="scientific">Gordonia paraffinivorans</name>
    <dbReference type="NCBI Taxonomy" id="175628"/>
    <lineage>
        <taxon>Bacteria</taxon>
        <taxon>Bacillati</taxon>
        <taxon>Actinomycetota</taxon>
        <taxon>Actinomycetes</taxon>
        <taxon>Mycobacteriales</taxon>
        <taxon>Gordoniaceae</taxon>
        <taxon>Gordonia</taxon>
    </lineage>
</organism>
<comment type="caution">
    <text evidence="2">The sequence shown here is derived from an EMBL/GenBank/DDBJ whole genome shotgun (WGS) entry which is preliminary data.</text>
</comment>
<dbReference type="Gene3D" id="3.90.190.10">
    <property type="entry name" value="Protein tyrosine phosphatase superfamily"/>
    <property type="match status" value="1"/>
</dbReference>
<proteinExistence type="inferred from homology"/>